<dbReference type="GO" id="GO:0140078">
    <property type="term" value="F:class I DNA-(apurinic or apyrimidinic site) endonuclease activity"/>
    <property type="evidence" value="ECO:0007669"/>
    <property type="project" value="UniProtKB-EC"/>
</dbReference>
<comment type="caution">
    <text evidence="25">The sequence shown here is derived from an EMBL/GenBank/DDBJ whole genome shotgun (WGS) entry which is preliminary data.</text>
</comment>
<dbReference type="GO" id="GO:0003677">
    <property type="term" value="F:DNA binding"/>
    <property type="evidence" value="ECO:0007669"/>
    <property type="project" value="InterPro"/>
</dbReference>
<keyword evidence="15" id="KW-0234">DNA repair</keyword>
<comment type="catalytic activity">
    <reaction evidence="21">
        <text>DNA(n) + a 2'-deoxyribonucleoside 5'-triphosphate = DNA(n+1) + diphosphate</text>
        <dbReference type="Rhea" id="RHEA:22508"/>
        <dbReference type="Rhea" id="RHEA-COMP:17339"/>
        <dbReference type="Rhea" id="RHEA-COMP:17340"/>
        <dbReference type="ChEBI" id="CHEBI:33019"/>
        <dbReference type="ChEBI" id="CHEBI:61560"/>
        <dbReference type="ChEBI" id="CHEBI:173112"/>
        <dbReference type="EC" id="2.7.7.7"/>
    </reaction>
</comment>
<evidence type="ECO:0000256" key="19">
    <source>
        <dbReference type="ARBA" id="ARBA00044678"/>
    </source>
</evidence>
<keyword evidence="12" id="KW-0832">Ubl conjugation</keyword>
<evidence type="ECO:0000256" key="17">
    <source>
        <dbReference type="ARBA" id="ARBA00035726"/>
    </source>
</evidence>
<evidence type="ECO:0000256" key="21">
    <source>
        <dbReference type="ARBA" id="ARBA00049244"/>
    </source>
</evidence>
<dbReference type="Gene3D" id="3.30.460.10">
    <property type="entry name" value="Beta Polymerase, domain 2"/>
    <property type="match status" value="1"/>
</dbReference>
<dbReference type="Pfam" id="PF14520">
    <property type="entry name" value="HHH_5"/>
    <property type="match status" value="1"/>
</dbReference>
<keyword evidence="11" id="KW-0227">DNA damage</keyword>
<dbReference type="InterPro" id="IPR002008">
    <property type="entry name" value="DNA_pol_X_beta-like"/>
</dbReference>
<dbReference type="PANTHER" id="PTHR36928">
    <property type="entry name" value="PHOSPHATASE YCDX-RELATED"/>
    <property type="match status" value="1"/>
</dbReference>
<dbReference type="SUPFAM" id="SSF81301">
    <property type="entry name" value="Nucleotidyltransferase"/>
    <property type="match status" value="1"/>
</dbReference>
<dbReference type="SMART" id="SM00278">
    <property type="entry name" value="HhH1"/>
    <property type="match status" value="3"/>
</dbReference>
<evidence type="ECO:0000256" key="15">
    <source>
        <dbReference type="ARBA" id="ARBA00023204"/>
    </source>
</evidence>
<evidence type="ECO:0000256" key="7">
    <source>
        <dbReference type="ARBA" id="ARBA00022634"/>
    </source>
</evidence>
<evidence type="ECO:0000259" key="22">
    <source>
        <dbReference type="SMART" id="SM00278"/>
    </source>
</evidence>
<feature type="domain" description="DNA-directed DNA polymerase X" evidence="24">
    <location>
        <begin position="20"/>
        <end position="333"/>
    </location>
</feature>
<keyword evidence="10" id="KW-0235">DNA replication</keyword>
<keyword evidence="25" id="KW-0269">Exonuclease</keyword>
<dbReference type="InterPro" id="IPR022311">
    <property type="entry name" value="PolX-like"/>
</dbReference>
<dbReference type="Pfam" id="PF14716">
    <property type="entry name" value="HHH_8"/>
    <property type="match status" value="1"/>
</dbReference>
<keyword evidence="14" id="KW-0915">Sodium</keyword>
<sequence>MRPQRKRRCAPVAISFLGVGVNDDIAALLQEYADLLSITGGDAFKVRAYERAARAVGGHGQDVSQLDAKQLKAIPGVGASIADKVAEYLRTGKVEAVEQARAKIPAGVRELTGIPALGPKRALLVYEELGVDSVEALASAIDERRLRGLKGFGPKSEEKLLHGIELLRAATGRVPVDVATELAQSLVARLSEVDGCVRCAYAGSLRRRKETVGDLDILAAAEDSGPLMAAFAEHGSVAEVIGRGATKTSVRTTDGVQVDLRVVPPAAWGAALQYFTGSKEHNIRTREIAVRKKLKLSEYGLFHAKSGRRIKVETEEDVYARLGLPWIPPPLREDRGEVEAAQKDELPRLVTEDDLRGDLHTHTDLTDGLDSLETMVAAAKKRGYAYYAITDHAPDLRMQRMTKQKMLAQREQVAKLDAKTKGMKLLHGTELNIGPDGSVDWPGDFLAAFDVCVASVHSHFDQPKDEMTRRFIAAAENPHVHIIGHPTTRKAGKRPGVEADWDAVFAACARTDTALEVNAHPNRLDLPDDLILRAREHGVRFSVDSDSHSVPDLGNMRYGVGIAQRGWLTPDDVINTWPLQKLRRFLKR</sequence>
<evidence type="ECO:0000256" key="14">
    <source>
        <dbReference type="ARBA" id="ARBA00023053"/>
    </source>
</evidence>
<organism evidence="25 26">
    <name type="scientific">Streptomyces coryli</name>
    <dbReference type="NCBI Taxonomy" id="1128680"/>
    <lineage>
        <taxon>Bacteria</taxon>
        <taxon>Bacillati</taxon>
        <taxon>Actinomycetota</taxon>
        <taxon>Actinomycetes</taxon>
        <taxon>Kitasatosporales</taxon>
        <taxon>Streptomycetaceae</taxon>
        <taxon>Streptomyces</taxon>
    </lineage>
</organism>
<dbReference type="SMART" id="SM00483">
    <property type="entry name" value="POLXc"/>
    <property type="match status" value="1"/>
</dbReference>
<evidence type="ECO:0000259" key="24">
    <source>
        <dbReference type="SMART" id="SM00483"/>
    </source>
</evidence>
<dbReference type="InterPro" id="IPR029398">
    <property type="entry name" value="PolB_thumb"/>
</dbReference>
<evidence type="ECO:0000256" key="11">
    <source>
        <dbReference type="ARBA" id="ARBA00022763"/>
    </source>
</evidence>
<comment type="subcellular location">
    <subcellularLocation>
        <location evidence="2">Cytoplasm</location>
    </subcellularLocation>
</comment>
<dbReference type="GO" id="GO:0005829">
    <property type="term" value="C:cytosol"/>
    <property type="evidence" value="ECO:0007669"/>
    <property type="project" value="TreeGrafter"/>
</dbReference>
<dbReference type="EC" id="4.2.99.18" evidence="4"/>
<dbReference type="Pfam" id="PF14791">
    <property type="entry name" value="DNA_pol_B_thumb"/>
    <property type="match status" value="1"/>
</dbReference>
<keyword evidence="7" id="KW-0237">DNA synthesis</keyword>
<dbReference type="GO" id="GO:0003887">
    <property type="term" value="F:DNA-directed DNA polymerase activity"/>
    <property type="evidence" value="ECO:0007669"/>
    <property type="project" value="UniProtKB-KW"/>
</dbReference>
<keyword evidence="13" id="KW-0239">DNA-directed DNA polymerase</keyword>
<dbReference type="InterPro" id="IPR003141">
    <property type="entry name" value="Pol/His_phosphatase_N"/>
</dbReference>
<dbReference type="InterPro" id="IPR016195">
    <property type="entry name" value="Pol/histidinol_Pase-like"/>
</dbReference>
<evidence type="ECO:0000256" key="12">
    <source>
        <dbReference type="ARBA" id="ARBA00022843"/>
    </source>
</evidence>
<keyword evidence="25" id="KW-0378">Hydrolase</keyword>
<dbReference type="InterPro" id="IPR037160">
    <property type="entry name" value="DNA_Pol_thumb_sf"/>
</dbReference>
<dbReference type="InterPro" id="IPR010996">
    <property type="entry name" value="HHH_MUS81"/>
</dbReference>
<evidence type="ECO:0000256" key="5">
    <source>
        <dbReference type="ARBA" id="ARBA00020020"/>
    </source>
</evidence>
<comment type="catalytic activity">
    <reaction evidence="18">
        <text>2'-deoxyribonucleotide-(2'-deoxyribose 5'-phosphate)-2'-deoxyribonucleotide-DNA = a 3'-end 2'-deoxyribonucleotide-(2,3-dehydro-2,3-deoxyribose 5'-phosphate)-DNA + a 5'-end 5'-phospho-2'-deoxyribonucleoside-DNA + H(+)</text>
        <dbReference type="Rhea" id="RHEA:66592"/>
        <dbReference type="Rhea" id="RHEA-COMP:13180"/>
        <dbReference type="Rhea" id="RHEA-COMP:16897"/>
        <dbReference type="Rhea" id="RHEA-COMP:17067"/>
        <dbReference type="ChEBI" id="CHEBI:15378"/>
        <dbReference type="ChEBI" id="CHEBI:136412"/>
        <dbReference type="ChEBI" id="CHEBI:157695"/>
        <dbReference type="ChEBI" id="CHEBI:167181"/>
        <dbReference type="EC" id="4.2.99.18"/>
    </reaction>
</comment>
<evidence type="ECO:0000256" key="20">
    <source>
        <dbReference type="ARBA" id="ARBA00045548"/>
    </source>
</evidence>
<comment type="catalytic activity">
    <reaction evidence="19">
        <text>a 5'-end 2'-deoxyribose-2'-deoxyribonucleotide-DNA = (2E,4S)-4-hydroxypenten-2-al-5-phosphate + a 5'-end 5'-phospho-2'-deoxyribonucleoside-DNA + H(+)</text>
        <dbReference type="Rhea" id="RHEA:76255"/>
        <dbReference type="Rhea" id="RHEA-COMP:13180"/>
        <dbReference type="Rhea" id="RHEA-COMP:18657"/>
        <dbReference type="ChEBI" id="CHEBI:15378"/>
        <dbReference type="ChEBI" id="CHEBI:136412"/>
        <dbReference type="ChEBI" id="CHEBI:195194"/>
        <dbReference type="ChEBI" id="CHEBI:195195"/>
    </reaction>
</comment>
<dbReference type="CDD" id="cd07436">
    <property type="entry name" value="PHP_PolX"/>
    <property type="match status" value="1"/>
</dbReference>
<dbReference type="GO" id="GO:0008270">
    <property type="term" value="F:zinc ion binding"/>
    <property type="evidence" value="ECO:0007669"/>
    <property type="project" value="TreeGrafter"/>
</dbReference>
<dbReference type="Gene3D" id="3.30.210.10">
    <property type="entry name" value="DNA polymerase, thumb domain"/>
    <property type="match status" value="1"/>
</dbReference>
<dbReference type="Gene3D" id="1.10.150.110">
    <property type="entry name" value="DNA polymerase beta, N-terminal domain-like"/>
    <property type="match status" value="1"/>
</dbReference>
<evidence type="ECO:0000256" key="16">
    <source>
        <dbReference type="ARBA" id="ARBA00035717"/>
    </source>
</evidence>
<evidence type="ECO:0000256" key="4">
    <source>
        <dbReference type="ARBA" id="ARBA00012720"/>
    </source>
</evidence>
<dbReference type="RefSeq" id="WP_165244254.1">
    <property type="nucleotide sequence ID" value="NZ_JAAKZV010000288.1"/>
</dbReference>
<dbReference type="CDD" id="cd00141">
    <property type="entry name" value="NT_POLXc"/>
    <property type="match status" value="1"/>
</dbReference>
<dbReference type="SUPFAM" id="SSF47802">
    <property type="entry name" value="DNA polymerase beta, N-terminal domain-like"/>
    <property type="match status" value="1"/>
</dbReference>
<evidence type="ECO:0000256" key="6">
    <source>
        <dbReference type="ARBA" id="ARBA00022481"/>
    </source>
</evidence>
<evidence type="ECO:0000259" key="23">
    <source>
        <dbReference type="SMART" id="SM00481"/>
    </source>
</evidence>
<evidence type="ECO:0000256" key="8">
    <source>
        <dbReference type="ARBA" id="ARBA00022679"/>
    </source>
</evidence>
<dbReference type="Proteomes" id="UP000481583">
    <property type="component" value="Unassembled WGS sequence"/>
</dbReference>
<evidence type="ECO:0000256" key="1">
    <source>
        <dbReference type="ARBA" id="ARBA00001946"/>
    </source>
</evidence>
<dbReference type="GO" id="GO:0042578">
    <property type="term" value="F:phosphoric ester hydrolase activity"/>
    <property type="evidence" value="ECO:0007669"/>
    <property type="project" value="TreeGrafter"/>
</dbReference>
<dbReference type="NCBIfam" id="NF006375">
    <property type="entry name" value="PRK08609.1"/>
    <property type="match status" value="1"/>
</dbReference>
<feature type="domain" description="Polymerase/histidinol phosphatase N-terminal" evidence="23">
    <location>
        <begin position="357"/>
        <end position="435"/>
    </location>
</feature>
<gene>
    <name evidence="25" type="primary">polX</name>
    <name evidence="25" type="ORF">G5C51_36490</name>
</gene>
<accession>A0A6G4UB21</accession>
<feature type="domain" description="Helix-hairpin-helix DNA-binding motif class 1" evidence="22">
    <location>
        <begin position="144"/>
        <end position="163"/>
    </location>
</feature>
<evidence type="ECO:0000256" key="18">
    <source>
        <dbReference type="ARBA" id="ARBA00044632"/>
    </source>
</evidence>
<evidence type="ECO:0000256" key="9">
    <source>
        <dbReference type="ARBA" id="ARBA00022695"/>
    </source>
</evidence>
<keyword evidence="6" id="KW-0488">Methylation</keyword>
<protein>
    <recommendedName>
        <fullName evidence="5">DNA polymerase beta</fullName>
        <ecNumber evidence="3">2.7.7.7</ecNumber>
        <ecNumber evidence="4">4.2.99.18</ecNumber>
    </recommendedName>
    <alternativeName>
        <fullName evidence="16">5'-deoxyribose-phosphate lyase</fullName>
    </alternativeName>
    <alternativeName>
        <fullName evidence="17">AP lyase</fullName>
    </alternativeName>
</protein>
<dbReference type="SMART" id="SM00481">
    <property type="entry name" value="POLIIIAc"/>
    <property type="match status" value="1"/>
</dbReference>
<dbReference type="GO" id="GO:0004527">
    <property type="term" value="F:exonuclease activity"/>
    <property type="evidence" value="ECO:0007669"/>
    <property type="project" value="UniProtKB-KW"/>
</dbReference>
<proteinExistence type="predicted"/>
<evidence type="ECO:0000256" key="13">
    <source>
        <dbReference type="ARBA" id="ARBA00022932"/>
    </source>
</evidence>
<dbReference type="Gene3D" id="3.20.20.140">
    <property type="entry name" value="Metal-dependent hydrolases"/>
    <property type="match status" value="1"/>
</dbReference>
<dbReference type="Gene3D" id="1.10.150.20">
    <property type="entry name" value="5' to 3' exonuclease, C-terminal subdomain"/>
    <property type="match status" value="1"/>
</dbReference>
<dbReference type="SUPFAM" id="SSF89550">
    <property type="entry name" value="PHP domain-like"/>
    <property type="match status" value="1"/>
</dbReference>
<evidence type="ECO:0000313" key="25">
    <source>
        <dbReference type="EMBL" id="NGN69374.1"/>
    </source>
</evidence>
<feature type="domain" description="Helix-hairpin-helix DNA-binding motif class 1" evidence="22">
    <location>
        <begin position="109"/>
        <end position="128"/>
    </location>
</feature>
<dbReference type="EC" id="2.7.7.7" evidence="3"/>
<dbReference type="GO" id="GO:0006281">
    <property type="term" value="P:DNA repair"/>
    <property type="evidence" value="ECO:0007669"/>
    <property type="project" value="UniProtKB-KW"/>
</dbReference>
<dbReference type="InterPro" id="IPR004013">
    <property type="entry name" value="PHP_dom"/>
</dbReference>
<keyword evidence="9" id="KW-0548">Nucleotidyltransferase</keyword>
<dbReference type="SUPFAM" id="SSF158702">
    <property type="entry name" value="Sec63 N-terminal domain-like"/>
    <property type="match status" value="1"/>
</dbReference>
<dbReference type="InterPro" id="IPR043519">
    <property type="entry name" value="NT_sf"/>
</dbReference>
<dbReference type="InterPro" id="IPR002054">
    <property type="entry name" value="DNA-dir_DNA_pol_X"/>
</dbReference>
<evidence type="ECO:0000256" key="2">
    <source>
        <dbReference type="ARBA" id="ARBA00004496"/>
    </source>
</evidence>
<dbReference type="EMBL" id="JAAKZV010000288">
    <property type="protein sequence ID" value="NGN69374.1"/>
    <property type="molecule type" value="Genomic_DNA"/>
</dbReference>
<dbReference type="PIRSF" id="PIRSF005047">
    <property type="entry name" value="UCP005047_YshC"/>
    <property type="match status" value="1"/>
</dbReference>
<comment type="cofactor">
    <cofactor evidence="1">
        <name>Mg(2+)</name>
        <dbReference type="ChEBI" id="CHEBI:18420"/>
    </cofactor>
</comment>
<comment type="function">
    <text evidence="20">Repair polymerase that plays a key role in base-excision repair. During this process, the damaged base is excised by specific DNA glycosylases, the DNA backbone is nicked at the abasic site by an apurinic/apyrimidic (AP) endonuclease, and POLB removes 5'-deoxyribose-phosphate from the preincised AP site acting as a 5'-deoxyribose-phosphate lyase (5'-dRP lyase); through its DNA polymerase activity, it adds one nucleotide to the 3' end of the arising single-nucleotide gap. Conducts 'gap-filling' DNA synthesis in a stepwise distributive fashion rather than in a processive fashion as for other DNA polymerases. It is also able to cleave sugar-phosphate bonds 3' to an intact AP site, acting as an AP lyase.</text>
</comment>
<feature type="domain" description="Helix-hairpin-helix DNA-binding motif class 1" evidence="22">
    <location>
        <begin position="69"/>
        <end position="88"/>
    </location>
</feature>
<dbReference type="AlphaFoldDB" id="A0A6G4UB21"/>
<reference evidence="25 26" key="1">
    <citation type="submission" date="2020-02" db="EMBL/GenBank/DDBJ databases">
        <title>Whole-genome analyses of novel actinobacteria.</title>
        <authorList>
            <person name="Sahin N."/>
        </authorList>
    </citation>
    <scope>NUCLEOTIDE SEQUENCE [LARGE SCALE GENOMIC DNA]</scope>
    <source>
        <strain evidence="25 26">A7024</strain>
    </source>
</reference>
<dbReference type="InterPro" id="IPR027421">
    <property type="entry name" value="DNA_pol_lamdba_lyase_dom_sf"/>
</dbReference>
<keyword evidence="8" id="KW-0808">Transferase</keyword>
<evidence type="ECO:0000313" key="26">
    <source>
        <dbReference type="Proteomes" id="UP000481583"/>
    </source>
</evidence>
<dbReference type="InterPro" id="IPR047967">
    <property type="entry name" value="PolX_PHP"/>
</dbReference>
<dbReference type="InterPro" id="IPR050243">
    <property type="entry name" value="PHP_phosphatase"/>
</dbReference>
<keyword evidence="25" id="KW-0540">Nuclease</keyword>
<dbReference type="PANTHER" id="PTHR36928:SF1">
    <property type="entry name" value="PHOSPHATASE YCDX-RELATED"/>
    <property type="match status" value="1"/>
</dbReference>
<evidence type="ECO:0000256" key="3">
    <source>
        <dbReference type="ARBA" id="ARBA00012417"/>
    </source>
</evidence>
<dbReference type="Pfam" id="PF02811">
    <property type="entry name" value="PHP"/>
    <property type="match status" value="1"/>
</dbReference>
<name>A0A6G4UB21_9ACTN</name>
<dbReference type="PRINTS" id="PR00870">
    <property type="entry name" value="DNAPOLXBETA"/>
</dbReference>
<evidence type="ECO:0000256" key="10">
    <source>
        <dbReference type="ARBA" id="ARBA00022705"/>
    </source>
</evidence>
<keyword evidence="26" id="KW-1185">Reference proteome</keyword>
<dbReference type="InterPro" id="IPR003583">
    <property type="entry name" value="Hlx-hairpin-Hlx_DNA-bd_motif"/>
</dbReference>